<keyword evidence="2" id="KW-1185">Reference proteome</keyword>
<dbReference type="EMBL" id="FOLY01000001">
    <property type="protein sequence ID" value="SFC02324.1"/>
    <property type="molecule type" value="Genomic_DNA"/>
</dbReference>
<gene>
    <name evidence="1" type="ORF">SAMN05421848_0256</name>
</gene>
<evidence type="ECO:0000313" key="2">
    <source>
        <dbReference type="Proteomes" id="UP000199046"/>
    </source>
</evidence>
<name>A0A1I1FSM8_9GAMM</name>
<dbReference type="RefSeq" id="WP_090130034.1">
    <property type="nucleotide sequence ID" value="NZ_FOLY01000001.1"/>
</dbReference>
<dbReference type="OrthoDB" id="3343588at2"/>
<dbReference type="Gene3D" id="1.25.40.10">
    <property type="entry name" value="Tetratricopeptide repeat domain"/>
    <property type="match status" value="1"/>
</dbReference>
<dbReference type="InterPro" id="IPR011990">
    <property type="entry name" value="TPR-like_helical_dom_sf"/>
</dbReference>
<dbReference type="InterPro" id="IPR004027">
    <property type="entry name" value="SEC_C_motif"/>
</dbReference>
<sequence>MLAAWVDQLLGFSTGALDAIRRDERYPSLMGWARKEGAELLGGDVALAQALAPVLWNQMPLQRLGFRIEALAVPTPQEPCWCDSGKRYGDCCARVTLPGQVPPNLMWMLLLQRLRGRTLHDALGSDHVPAQALLEAGIVSAESGQSGRAQIMLEALFDNPDWQGLPLESEPAFELLSDLYQERGFTRKRAALMDSAVQHGPDFLRGAALKRLCLRYMDSDDLPSARETFIRTLEAMPNEPALAYLESMLLLHEGYPEQARSRADFWRRRLVLRSDLDEDQQAFLEQLAEDPEATLAEQMIYADEELAEPLDTLTRLLQEFSSASRLSLAVNADGRLEYQQGDLDHARYQMWRQHFTTDNEEAPGSGLQGDPWHDARPWLDALCLHPEWLATPAILQELAMALAGRFGNLPWMFDSIFSPLARRFEDWLAAVESGDCPFVWSDGDNHILFRLGLALVIGMERGAREPSRQLAERLIRLDVEDSMGLRELLLEQLLSDDQNVRALTLIEEIERSWDEGEEPWLGLLLGKALALYRLARLEEAREALLMVEQANPWMLRLLVRENPKREPVTGHSPLPGSRAEAWQYRVLMRPHWAATQGALRWVDARLKAPVVE</sequence>
<dbReference type="Proteomes" id="UP000199046">
    <property type="component" value="Unassembled WGS sequence"/>
</dbReference>
<evidence type="ECO:0000313" key="1">
    <source>
        <dbReference type="EMBL" id="SFC02324.1"/>
    </source>
</evidence>
<reference evidence="2" key="1">
    <citation type="submission" date="2016-10" db="EMBL/GenBank/DDBJ databases">
        <authorList>
            <person name="Varghese N."/>
            <person name="Submissions S."/>
        </authorList>
    </citation>
    <scope>NUCLEOTIDE SEQUENCE [LARGE SCALE GENOMIC DNA]</scope>
    <source>
        <strain evidence="2">DSM 23439</strain>
    </source>
</reference>
<dbReference type="SUPFAM" id="SSF48452">
    <property type="entry name" value="TPR-like"/>
    <property type="match status" value="1"/>
</dbReference>
<dbReference type="Pfam" id="PF02810">
    <property type="entry name" value="SEC-C"/>
    <property type="match status" value="1"/>
</dbReference>
<protein>
    <submittedName>
        <fullName evidence="1">SEC-C motif-containing protein</fullName>
    </submittedName>
</protein>
<proteinExistence type="predicted"/>
<accession>A0A1I1FSM8</accession>
<dbReference type="AlphaFoldDB" id="A0A1I1FSM8"/>
<organism evidence="1 2">
    <name type="scientific">Kushneria avicenniae</name>
    <dbReference type="NCBI Taxonomy" id="402385"/>
    <lineage>
        <taxon>Bacteria</taxon>
        <taxon>Pseudomonadati</taxon>
        <taxon>Pseudomonadota</taxon>
        <taxon>Gammaproteobacteria</taxon>
        <taxon>Oceanospirillales</taxon>
        <taxon>Halomonadaceae</taxon>
        <taxon>Kushneria</taxon>
    </lineage>
</organism>
<dbReference type="STRING" id="402385.SAMN05421848_0256"/>